<evidence type="ECO:0000313" key="2">
    <source>
        <dbReference type="Proteomes" id="UP000292082"/>
    </source>
</evidence>
<reference evidence="1 2" key="1">
    <citation type="submission" date="2019-01" db="EMBL/GenBank/DDBJ databases">
        <title>Draft genome sequences of three monokaryotic isolates of the white-rot basidiomycete fungus Dichomitus squalens.</title>
        <authorList>
            <consortium name="DOE Joint Genome Institute"/>
            <person name="Lopez S.C."/>
            <person name="Andreopoulos B."/>
            <person name="Pangilinan J."/>
            <person name="Lipzen A."/>
            <person name="Riley R."/>
            <person name="Ahrendt S."/>
            <person name="Ng V."/>
            <person name="Barry K."/>
            <person name="Daum C."/>
            <person name="Grigoriev I.V."/>
            <person name="Hilden K.S."/>
            <person name="Makela M.R."/>
            <person name="de Vries R.P."/>
        </authorList>
    </citation>
    <scope>NUCLEOTIDE SEQUENCE [LARGE SCALE GENOMIC DNA]</scope>
    <source>
        <strain evidence="1 2">CBS 464.89</strain>
    </source>
</reference>
<dbReference type="EMBL" id="ML145138">
    <property type="protein sequence ID" value="TBU57362.1"/>
    <property type="molecule type" value="Genomic_DNA"/>
</dbReference>
<sequence>MAGRKMGGGFIPDIATADSPWIPPTPSEVHQSFSMFCSADTAPARLHPLGVLPDDHNQRCLALGPSFTLTLGTQFARHNAPPRRPSPALVPARSRRGPQRPRPPIFDATTFKGPEAGQAVLTTMRTPNTVKKARSGSGGGQWLPFGSSKLLFHVRMRVARTDPRSLDVFCPVSVRPWIFRFDEARALIRHHASPASGSRSPRSRPPGLAAAWRDTTLLWTRPVLELAQALGRRACVHQPRPRSHARTSVCNSTRRPTGLVRFPFSQGHSA</sequence>
<evidence type="ECO:0000313" key="1">
    <source>
        <dbReference type="EMBL" id="TBU57362.1"/>
    </source>
</evidence>
<keyword evidence="2" id="KW-1185">Reference proteome</keyword>
<protein>
    <submittedName>
        <fullName evidence="1">Uncharacterized protein</fullName>
    </submittedName>
</protein>
<proteinExistence type="predicted"/>
<name>A0A4Q9NXL2_9APHY</name>
<accession>A0A4Q9NXL2</accession>
<dbReference type="AlphaFoldDB" id="A0A4Q9NXL2"/>
<organism evidence="1 2">
    <name type="scientific">Dichomitus squalens</name>
    <dbReference type="NCBI Taxonomy" id="114155"/>
    <lineage>
        <taxon>Eukaryota</taxon>
        <taxon>Fungi</taxon>
        <taxon>Dikarya</taxon>
        <taxon>Basidiomycota</taxon>
        <taxon>Agaricomycotina</taxon>
        <taxon>Agaricomycetes</taxon>
        <taxon>Polyporales</taxon>
        <taxon>Polyporaceae</taxon>
        <taxon>Dichomitus</taxon>
    </lineage>
</organism>
<dbReference type="Proteomes" id="UP000292082">
    <property type="component" value="Unassembled WGS sequence"/>
</dbReference>
<gene>
    <name evidence="1" type="ORF">BD310DRAFT_557270</name>
</gene>